<dbReference type="PANTHER" id="PTHR35145:SF1">
    <property type="entry name" value="CYTOPLASMIC PROTEIN"/>
    <property type="match status" value="1"/>
</dbReference>
<dbReference type="InterPro" id="IPR058532">
    <property type="entry name" value="YjbR/MT2646/Rv2570-like"/>
</dbReference>
<proteinExistence type="predicted"/>
<dbReference type="InterPro" id="IPR038056">
    <property type="entry name" value="YjbR-like_sf"/>
</dbReference>
<name>A0A7G9GP91_9FIRM</name>
<dbReference type="KEGG" id="ehn:H9Q80_01305"/>
<evidence type="ECO:0000313" key="2">
    <source>
        <dbReference type="Proteomes" id="UP000515856"/>
    </source>
</evidence>
<dbReference type="SUPFAM" id="SSF142906">
    <property type="entry name" value="YjbR-like"/>
    <property type="match status" value="1"/>
</dbReference>
<evidence type="ECO:0000313" key="1">
    <source>
        <dbReference type="EMBL" id="QNM12623.1"/>
    </source>
</evidence>
<dbReference type="RefSeq" id="WP_117536275.1">
    <property type="nucleotide sequence ID" value="NZ_CP060636.1"/>
</dbReference>
<sequence>MENEVTRRARCNFHKLIAYGFEKQVGQYIYHTIMMDVFNVEIHVDEEGNLSGKLYDMESGEEYVNHRIKQQTGEFVSKMREAYFEILYDIVTNCYDAQPFIGNQSNRIAVYLKETYGTTPEFLWKKYPGHGVFRNTQNQKWYGIILNIHASKIMNEDKEIEILDVKIKPEQLEELLNKPGYYPAYHMNKKNWITLVLDETLSDEEIKQHLDESFHLSNCKK</sequence>
<dbReference type="Gene3D" id="3.90.1150.30">
    <property type="match status" value="1"/>
</dbReference>
<gene>
    <name evidence="1" type="ORF">H9Q80_01305</name>
</gene>
<organism evidence="1 2">
    <name type="scientific">[Eubacterium] hominis</name>
    <dbReference type="NCBI Taxonomy" id="2764325"/>
    <lineage>
        <taxon>Bacteria</taxon>
        <taxon>Bacillati</taxon>
        <taxon>Bacillota</taxon>
        <taxon>Erysipelotrichia</taxon>
        <taxon>Erysipelotrichales</taxon>
        <taxon>Erysipelotrichaceae</taxon>
        <taxon>Amedibacillus</taxon>
    </lineage>
</organism>
<protein>
    <submittedName>
        <fullName evidence="1">MmcQ/YjbR family DNA-binding protein</fullName>
    </submittedName>
</protein>
<dbReference type="Pfam" id="PF04237">
    <property type="entry name" value="YjbR"/>
    <property type="match status" value="1"/>
</dbReference>
<dbReference type="PANTHER" id="PTHR35145">
    <property type="entry name" value="CYTOPLASMIC PROTEIN-RELATED"/>
    <property type="match status" value="1"/>
</dbReference>
<dbReference type="AlphaFoldDB" id="A0A7G9GP91"/>
<reference evidence="1 2" key="1">
    <citation type="submission" date="2020-08" db="EMBL/GenBank/DDBJ databases">
        <authorList>
            <person name="Liu C."/>
            <person name="Sun Q."/>
        </authorList>
    </citation>
    <scope>NUCLEOTIDE SEQUENCE [LARGE SCALE GENOMIC DNA]</scope>
    <source>
        <strain evidence="1 2">NSJ-61</strain>
    </source>
</reference>
<dbReference type="Proteomes" id="UP000515856">
    <property type="component" value="Chromosome"/>
</dbReference>
<accession>A0A7G9GP91</accession>
<keyword evidence="2" id="KW-1185">Reference proteome</keyword>
<keyword evidence="1" id="KW-0238">DNA-binding</keyword>
<dbReference type="EMBL" id="CP060636">
    <property type="protein sequence ID" value="QNM12623.1"/>
    <property type="molecule type" value="Genomic_DNA"/>
</dbReference>
<dbReference type="InterPro" id="IPR007351">
    <property type="entry name" value="YjbR"/>
</dbReference>
<dbReference type="GO" id="GO:0003677">
    <property type="term" value="F:DNA binding"/>
    <property type="evidence" value="ECO:0007669"/>
    <property type="project" value="UniProtKB-KW"/>
</dbReference>